<evidence type="ECO:0000313" key="1">
    <source>
        <dbReference type="EMBL" id="GFY29708.1"/>
    </source>
</evidence>
<dbReference type="InterPro" id="IPR036691">
    <property type="entry name" value="Endo/exonu/phosph_ase_sf"/>
</dbReference>
<proteinExistence type="predicted"/>
<keyword evidence="2" id="KW-1185">Reference proteome</keyword>
<keyword evidence="1" id="KW-0695">RNA-directed DNA polymerase</keyword>
<protein>
    <submittedName>
        <fullName evidence="1">RNA-directed DNA polymerase from mobile element jockey</fullName>
    </submittedName>
</protein>
<gene>
    <name evidence="1" type="primary">jockeypol_57</name>
    <name evidence="1" type="ORF">TNCV_1812871</name>
</gene>
<name>A0A8X6W7F5_TRICX</name>
<dbReference type="AlphaFoldDB" id="A0A8X6W7F5"/>
<keyword evidence="1" id="KW-0808">Transferase</keyword>
<accession>A0A8X6W7F5</accession>
<dbReference type="SUPFAM" id="SSF56219">
    <property type="entry name" value="DNase I-like"/>
    <property type="match status" value="1"/>
</dbReference>
<comment type="caution">
    <text evidence="1">The sequence shown here is derived from an EMBL/GenBank/DDBJ whole genome shotgun (WGS) entry which is preliminary data.</text>
</comment>
<keyword evidence="1" id="KW-0548">Nucleotidyltransferase</keyword>
<dbReference type="GO" id="GO:0003964">
    <property type="term" value="F:RNA-directed DNA polymerase activity"/>
    <property type="evidence" value="ECO:0007669"/>
    <property type="project" value="UniProtKB-KW"/>
</dbReference>
<organism evidence="1 2">
    <name type="scientific">Trichonephila clavipes</name>
    <name type="common">Golden silk orbweaver</name>
    <name type="synonym">Nephila clavipes</name>
    <dbReference type="NCBI Taxonomy" id="2585209"/>
    <lineage>
        <taxon>Eukaryota</taxon>
        <taxon>Metazoa</taxon>
        <taxon>Ecdysozoa</taxon>
        <taxon>Arthropoda</taxon>
        <taxon>Chelicerata</taxon>
        <taxon>Arachnida</taxon>
        <taxon>Araneae</taxon>
        <taxon>Araneomorphae</taxon>
        <taxon>Entelegynae</taxon>
        <taxon>Araneoidea</taxon>
        <taxon>Nephilidae</taxon>
        <taxon>Trichonephila</taxon>
    </lineage>
</organism>
<dbReference type="Proteomes" id="UP000887159">
    <property type="component" value="Unassembled WGS sequence"/>
</dbReference>
<dbReference type="Gene3D" id="3.60.10.10">
    <property type="entry name" value="Endonuclease/exonuclease/phosphatase"/>
    <property type="match status" value="1"/>
</dbReference>
<evidence type="ECO:0000313" key="2">
    <source>
        <dbReference type="Proteomes" id="UP000887159"/>
    </source>
</evidence>
<sequence>MDQPHLFDSHTALSVVQVNQGRAQDLGRGPCVINMLQSPQSKRSYKYLRLLQCNINGLSTVATRIKLDQILELADRLHVEIIALQETKLCEQRLLNAKEYNLVRRDRASSGGRLMFLICDVHFHRLPDIGNDKSDLEYLYNIYNCSL</sequence>
<dbReference type="EMBL" id="BMAU01021389">
    <property type="protein sequence ID" value="GFY29708.1"/>
    <property type="molecule type" value="Genomic_DNA"/>
</dbReference>
<reference evidence="1" key="1">
    <citation type="submission" date="2020-08" db="EMBL/GenBank/DDBJ databases">
        <title>Multicomponent nature underlies the extraordinary mechanical properties of spider dragline silk.</title>
        <authorList>
            <person name="Kono N."/>
            <person name="Nakamura H."/>
            <person name="Mori M."/>
            <person name="Yoshida Y."/>
            <person name="Ohtoshi R."/>
            <person name="Malay A.D."/>
            <person name="Moran D.A.P."/>
            <person name="Tomita M."/>
            <person name="Numata K."/>
            <person name="Arakawa K."/>
        </authorList>
    </citation>
    <scope>NUCLEOTIDE SEQUENCE</scope>
</reference>